<dbReference type="PROSITE" id="PS51177">
    <property type="entry name" value="LUMAZINE_BIND"/>
    <property type="match status" value="2"/>
</dbReference>
<dbReference type="NCBIfam" id="NF006767">
    <property type="entry name" value="PRK09289.1"/>
    <property type="match status" value="1"/>
</dbReference>
<dbReference type="InterPro" id="IPR001783">
    <property type="entry name" value="Lumazine-bd"/>
</dbReference>
<dbReference type="CDD" id="cd00402">
    <property type="entry name" value="Riboflavin_synthase_like"/>
    <property type="match status" value="1"/>
</dbReference>
<dbReference type="GO" id="GO:0009231">
    <property type="term" value="P:riboflavin biosynthetic process"/>
    <property type="evidence" value="ECO:0007669"/>
    <property type="project" value="UniProtKB-KW"/>
</dbReference>
<gene>
    <name evidence="10" type="ORF">UFOPK1591_01322</name>
</gene>
<evidence type="ECO:0000256" key="8">
    <source>
        <dbReference type="ARBA" id="ARBA00022737"/>
    </source>
</evidence>
<keyword evidence="6" id="KW-0686">Riboflavin biosynthesis</keyword>
<dbReference type="InterPro" id="IPR017938">
    <property type="entry name" value="Riboflavin_synthase-like_b-brl"/>
</dbReference>
<dbReference type="NCBIfam" id="NF009566">
    <property type="entry name" value="PRK13020.1"/>
    <property type="match status" value="1"/>
</dbReference>
<organism evidence="10">
    <name type="scientific">freshwater metagenome</name>
    <dbReference type="NCBI Taxonomy" id="449393"/>
    <lineage>
        <taxon>unclassified sequences</taxon>
        <taxon>metagenomes</taxon>
        <taxon>ecological metagenomes</taxon>
    </lineage>
</organism>
<evidence type="ECO:0000256" key="7">
    <source>
        <dbReference type="ARBA" id="ARBA00022679"/>
    </source>
</evidence>
<evidence type="ECO:0000259" key="9">
    <source>
        <dbReference type="PROSITE" id="PS51177"/>
    </source>
</evidence>
<dbReference type="SUPFAM" id="SSF63380">
    <property type="entry name" value="Riboflavin synthase domain-like"/>
    <property type="match status" value="2"/>
</dbReference>
<dbReference type="Gene3D" id="2.40.30.20">
    <property type="match status" value="2"/>
</dbReference>
<feature type="domain" description="Lumazine-binding" evidence="9">
    <location>
        <begin position="1"/>
        <end position="96"/>
    </location>
</feature>
<evidence type="ECO:0000256" key="4">
    <source>
        <dbReference type="ARBA" id="ARBA00012827"/>
    </source>
</evidence>
<evidence type="ECO:0000256" key="2">
    <source>
        <dbReference type="ARBA" id="ARBA00002803"/>
    </source>
</evidence>
<comment type="function">
    <text evidence="2">Catalyzes the dismutation of two molecules of 6,7-dimethyl-8-ribityllumazine, resulting in the formation of riboflavin and 5-amino-6-(D-ribitylamino)uracil.</text>
</comment>
<dbReference type="PANTHER" id="PTHR21098:SF12">
    <property type="entry name" value="RIBOFLAVIN SYNTHASE"/>
    <property type="match status" value="1"/>
</dbReference>
<comment type="catalytic activity">
    <reaction evidence="1">
        <text>2 6,7-dimethyl-8-(1-D-ribityl)lumazine + H(+) = 5-amino-6-(D-ribitylamino)uracil + riboflavin</text>
        <dbReference type="Rhea" id="RHEA:20772"/>
        <dbReference type="ChEBI" id="CHEBI:15378"/>
        <dbReference type="ChEBI" id="CHEBI:15934"/>
        <dbReference type="ChEBI" id="CHEBI:57986"/>
        <dbReference type="ChEBI" id="CHEBI:58201"/>
        <dbReference type="EC" id="2.5.1.9"/>
    </reaction>
</comment>
<dbReference type="EC" id="2.5.1.9" evidence="4"/>
<dbReference type="PANTHER" id="PTHR21098">
    <property type="entry name" value="RIBOFLAVIN SYNTHASE ALPHA CHAIN"/>
    <property type="match status" value="1"/>
</dbReference>
<dbReference type="NCBIfam" id="TIGR00187">
    <property type="entry name" value="ribE"/>
    <property type="match status" value="1"/>
</dbReference>
<sequence length="210" mass="22203">MFTGLIEEAGEIVAIEPSGDGARFTVRGNKALSDAQHGDSIAVSGVCLTVIAQTPDTFTADVMAQTLDMSTLSEAKPGTRINLERAAKAGDRLGGHIVQGHVDGTASVIEVRPGEEWRVIRFSLSPELAPLVVNKGSICIDGVSLTVSDISDPSEPAQWCEVSLIPETLVATTLGDRVAGDRVNIETDIVARHVERMLSFHTAQTQGGRS</sequence>
<accession>A0A6J6EEE0</accession>
<keyword evidence="8" id="KW-0677">Repeat</keyword>
<evidence type="ECO:0000256" key="5">
    <source>
        <dbReference type="ARBA" id="ARBA00013950"/>
    </source>
</evidence>
<dbReference type="Pfam" id="PF00677">
    <property type="entry name" value="Lum_binding"/>
    <property type="match status" value="2"/>
</dbReference>
<dbReference type="EMBL" id="CAEZTD010000132">
    <property type="protein sequence ID" value="CAB4571468.1"/>
    <property type="molecule type" value="Genomic_DNA"/>
</dbReference>
<evidence type="ECO:0000256" key="3">
    <source>
        <dbReference type="ARBA" id="ARBA00004887"/>
    </source>
</evidence>
<dbReference type="FunFam" id="2.40.30.20:FF:000003">
    <property type="entry name" value="Riboflavin synthase, alpha subunit"/>
    <property type="match status" value="1"/>
</dbReference>
<dbReference type="PIRSF" id="PIRSF000498">
    <property type="entry name" value="Riboflavin_syn_A"/>
    <property type="match status" value="1"/>
</dbReference>
<evidence type="ECO:0000313" key="10">
    <source>
        <dbReference type="EMBL" id="CAB4571468.1"/>
    </source>
</evidence>
<dbReference type="InterPro" id="IPR026017">
    <property type="entry name" value="Lumazine-bd_dom"/>
</dbReference>
<dbReference type="FunFam" id="2.40.30.20:FF:000004">
    <property type="entry name" value="Riboflavin synthase, alpha subunit"/>
    <property type="match status" value="1"/>
</dbReference>
<evidence type="ECO:0000256" key="1">
    <source>
        <dbReference type="ARBA" id="ARBA00000968"/>
    </source>
</evidence>
<reference evidence="10" key="1">
    <citation type="submission" date="2020-05" db="EMBL/GenBank/DDBJ databases">
        <authorList>
            <person name="Chiriac C."/>
            <person name="Salcher M."/>
            <person name="Ghai R."/>
            <person name="Kavagutti S V."/>
        </authorList>
    </citation>
    <scope>NUCLEOTIDE SEQUENCE</scope>
</reference>
<protein>
    <recommendedName>
        <fullName evidence="5">Riboflavin synthase</fullName>
        <ecNumber evidence="4">2.5.1.9</ecNumber>
    </recommendedName>
</protein>
<dbReference type="InterPro" id="IPR023366">
    <property type="entry name" value="ATP_synth_asu-like_sf"/>
</dbReference>
<name>A0A6J6EEE0_9ZZZZ</name>
<dbReference type="GO" id="GO:0004746">
    <property type="term" value="F:riboflavin synthase activity"/>
    <property type="evidence" value="ECO:0007669"/>
    <property type="project" value="UniProtKB-EC"/>
</dbReference>
<comment type="pathway">
    <text evidence="3">Cofactor biosynthesis; riboflavin biosynthesis; riboflavin from 2-hydroxy-3-oxobutyl phosphate and 5-amino-6-(D-ribitylamino)uracil: step 2/2.</text>
</comment>
<keyword evidence="7" id="KW-0808">Transferase</keyword>
<dbReference type="AlphaFoldDB" id="A0A6J6EEE0"/>
<feature type="domain" description="Lumazine-binding" evidence="9">
    <location>
        <begin position="97"/>
        <end position="198"/>
    </location>
</feature>
<proteinExistence type="predicted"/>
<evidence type="ECO:0000256" key="6">
    <source>
        <dbReference type="ARBA" id="ARBA00022619"/>
    </source>
</evidence>